<name>A0A2Z7BNV2_9LAMI</name>
<organism evidence="2 3">
    <name type="scientific">Dorcoceras hygrometricum</name>
    <dbReference type="NCBI Taxonomy" id="472368"/>
    <lineage>
        <taxon>Eukaryota</taxon>
        <taxon>Viridiplantae</taxon>
        <taxon>Streptophyta</taxon>
        <taxon>Embryophyta</taxon>
        <taxon>Tracheophyta</taxon>
        <taxon>Spermatophyta</taxon>
        <taxon>Magnoliopsida</taxon>
        <taxon>eudicotyledons</taxon>
        <taxon>Gunneridae</taxon>
        <taxon>Pentapetalae</taxon>
        <taxon>asterids</taxon>
        <taxon>lamiids</taxon>
        <taxon>Lamiales</taxon>
        <taxon>Gesneriaceae</taxon>
        <taxon>Didymocarpoideae</taxon>
        <taxon>Trichosporeae</taxon>
        <taxon>Loxocarpinae</taxon>
        <taxon>Dorcoceras</taxon>
    </lineage>
</organism>
<keyword evidence="3" id="KW-1185">Reference proteome</keyword>
<feature type="region of interest" description="Disordered" evidence="1">
    <location>
        <begin position="336"/>
        <end position="369"/>
    </location>
</feature>
<sequence>MSTFVINALQVNFDSILNMDVEGMVRMFKTLEESGGHNQFFWTSGTSSGRHEGSVFVSRCSFQTLKQKRDMKVEYRLLNDIVANLLTAKVGSFNVITTERFDMMVAISVEIMVNWVHVLFQTLAAMVSSPGKKSQGYVVQLSLLLEKLVKADLGESVALHPLKESKLLGDKADEAAEPKKKKLTQKKLAAGSSAALAQSHSETSLDADKHSLAKLAAYRTEDKRTKQVKPLSIIPATDSTVEQAASENPSLQVQPSSVQAGKQSTLYGNGMVFPPVEIREIYWATHFLPKIDPAAKGEEILESFARPNPNAVDYRQSDPRPEPRLLRQAALEALTRSVRTDSPRRVGRKRISGDNGRRRRRRTAGGGAWRGEEGRLFSARVRSSSELYNVMC</sequence>
<reference evidence="2 3" key="1">
    <citation type="journal article" date="2015" name="Proc. Natl. Acad. Sci. U.S.A.">
        <title>The resurrection genome of Boea hygrometrica: A blueprint for survival of dehydration.</title>
        <authorList>
            <person name="Xiao L."/>
            <person name="Yang G."/>
            <person name="Zhang L."/>
            <person name="Yang X."/>
            <person name="Zhao S."/>
            <person name="Ji Z."/>
            <person name="Zhou Q."/>
            <person name="Hu M."/>
            <person name="Wang Y."/>
            <person name="Chen M."/>
            <person name="Xu Y."/>
            <person name="Jin H."/>
            <person name="Xiao X."/>
            <person name="Hu G."/>
            <person name="Bao F."/>
            <person name="Hu Y."/>
            <person name="Wan P."/>
            <person name="Li L."/>
            <person name="Deng X."/>
            <person name="Kuang T."/>
            <person name="Xiang C."/>
            <person name="Zhu J.K."/>
            <person name="Oliver M.J."/>
            <person name="He Y."/>
        </authorList>
    </citation>
    <scope>NUCLEOTIDE SEQUENCE [LARGE SCALE GENOMIC DNA]</scope>
    <source>
        <strain evidence="3">cv. XS01</strain>
    </source>
</reference>
<accession>A0A2Z7BNV2</accession>
<gene>
    <name evidence="2" type="ORF">F511_22418</name>
</gene>
<dbReference type="EMBL" id="KV003911">
    <property type="protein sequence ID" value="KZV36303.1"/>
    <property type="molecule type" value="Genomic_DNA"/>
</dbReference>
<protein>
    <submittedName>
        <fullName evidence="2">Uncharacterized protein</fullName>
    </submittedName>
</protein>
<evidence type="ECO:0000313" key="3">
    <source>
        <dbReference type="Proteomes" id="UP000250235"/>
    </source>
</evidence>
<dbReference type="Proteomes" id="UP000250235">
    <property type="component" value="Unassembled WGS sequence"/>
</dbReference>
<proteinExistence type="predicted"/>
<evidence type="ECO:0000313" key="2">
    <source>
        <dbReference type="EMBL" id="KZV36303.1"/>
    </source>
</evidence>
<dbReference type="AlphaFoldDB" id="A0A2Z7BNV2"/>
<evidence type="ECO:0000256" key="1">
    <source>
        <dbReference type="SAM" id="MobiDB-lite"/>
    </source>
</evidence>